<dbReference type="InterPro" id="IPR013785">
    <property type="entry name" value="Aldolase_TIM"/>
</dbReference>
<proteinExistence type="predicted"/>
<dbReference type="RefSeq" id="WP_189608089.1">
    <property type="nucleotide sequence ID" value="NZ_BMXR01000003.1"/>
</dbReference>
<comment type="caution">
    <text evidence="2">The sequence shown here is derived from an EMBL/GenBank/DDBJ whole genome shotgun (WGS) entry which is preliminary data.</text>
</comment>
<feature type="domain" description="NADH:flavin oxidoreductase/NADH oxidase N-terminal" evidence="1">
    <location>
        <begin position="7"/>
        <end position="353"/>
    </location>
</feature>
<evidence type="ECO:0000313" key="2">
    <source>
        <dbReference type="EMBL" id="GGX50030.1"/>
    </source>
</evidence>
<dbReference type="SUPFAM" id="SSF51395">
    <property type="entry name" value="FMN-linked oxidoreductases"/>
    <property type="match status" value="1"/>
</dbReference>
<dbReference type="PANTHER" id="PTHR22893:SF55">
    <property type="entry name" value="OXIDOREDUCTASE-RELATED"/>
    <property type="match status" value="1"/>
</dbReference>
<name>A0A918K6S2_9GAMM</name>
<reference evidence="2" key="1">
    <citation type="journal article" date="2014" name="Int. J. Syst. Evol. Microbiol.">
        <title>Complete genome sequence of Corynebacterium casei LMG S-19264T (=DSM 44701T), isolated from a smear-ripened cheese.</title>
        <authorList>
            <consortium name="US DOE Joint Genome Institute (JGI-PGF)"/>
            <person name="Walter F."/>
            <person name="Albersmeier A."/>
            <person name="Kalinowski J."/>
            <person name="Ruckert C."/>
        </authorList>
    </citation>
    <scope>NUCLEOTIDE SEQUENCE</scope>
    <source>
        <strain evidence="2">KCTC 22169</strain>
    </source>
</reference>
<dbReference type="FunFam" id="3.20.20.70:FF:000262">
    <property type="entry name" value="NADH:flavin oxidoreductase"/>
    <property type="match status" value="1"/>
</dbReference>
<dbReference type="GO" id="GO:0016491">
    <property type="term" value="F:oxidoreductase activity"/>
    <property type="evidence" value="ECO:0007669"/>
    <property type="project" value="InterPro"/>
</dbReference>
<keyword evidence="3" id="KW-1185">Reference proteome</keyword>
<organism evidence="2 3">
    <name type="scientific">Saccharospirillum salsuginis</name>
    <dbReference type="NCBI Taxonomy" id="418750"/>
    <lineage>
        <taxon>Bacteria</taxon>
        <taxon>Pseudomonadati</taxon>
        <taxon>Pseudomonadota</taxon>
        <taxon>Gammaproteobacteria</taxon>
        <taxon>Oceanospirillales</taxon>
        <taxon>Saccharospirillaceae</taxon>
        <taxon>Saccharospirillum</taxon>
    </lineage>
</organism>
<dbReference type="PANTHER" id="PTHR22893">
    <property type="entry name" value="NADH OXIDOREDUCTASE-RELATED"/>
    <property type="match status" value="1"/>
</dbReference>
<dbReference type="InterPro" id="IPR045247">
    <property type="entry name" value="Oye-like"/>
</dbReference>
<reference evidence="2" key="2">
    <citation type="submission" date="2020-09" db="EMBL/GenBank/DDBJ databases">
        <authorList>
            <person name="Sun Q."/>
            <person name="Kim S."/>
        </authorList>
    </citation>
    <scope>NUCLEOTIDE SEQUENCE</scope>
    <source>
        <strain evidence="2">KCTC 22169</strain>
    </source>
</reference>
<sequence length="367" mass="39761">MPDNNPLFQPYQLGHLTLPNRFVMAPMTRSCSPGGIPGDDVAAYYRRRAENGVGLILTEGTVIDHPASSGDPNVPRFFGEDALAGWRAVVEDVHAVGGRIMPQLWHIGMMRTPGSEPNPQIPPIGPSGLVGPGVKAGKAATLEEIDRIIQAFAMAASDAQAMGFDGIELHGAHGYLIDQFFWDATNRRTDAYGGNLRQRARFAAEIVHACRQAVGPDFPILFRFSQWKIQDFDARLAETPAQLDQLLSPLVDAGVDVFHCSTRRFWEPAFDHSGLTLAGWTKELTGKPTIAVGSIGLNEDFLAALVEGRGADTVGIDRVIQLFEDGEADLVAVGRALLADPAWTHKVRQGRSEELHAFDPAALNALV</sequence>
<dbReference type="GO" id="GO:0010181">
    <property type="term" value="F:FMN binding"/>
    <property type="evidence" value="ECO:0007669"/>
    <property type="project" value="InterPro"/>
</dbReference>
<dbReference type="InterPro" id="IPR001155">
    <property type="entry name" value="OxRdtase_FMN_N"/>
</dbReference>
<dbReference type="Gene3D" id="3.20.20.70">
    <property type="entry name" value="Aldolase class I"/>
    <property type="match status" value="1"/>
</dbReference>
<dbReference type="Proteomes" id="UP000626148">
    <property type="component" value="Unassembled WGS sequence"/>
</dbReference>
<evidence type="ECO:0000313" key="3">
    <source>
        <dbReference type="Proteomes" id="UP000626148"/>
    </source>
</evidence>
<evidence type="ECO:0000259" key="1">
    <source>
        <dbReference type="Pfam" id="PF00724"/>
    </source>
</evidence>
<protein>
    <submittedName>
        <fullName evidence="2">12-oxophytodienoate reductase</fullName>
    </submittedName>
</protein>
<dbReference type="GO" id="GO:0005829">
    <property type="term" value="C:cytosol"/>
    <property type="evidence" value="ECO:0007669"/>
    <property type="project" value="TreeGrafter"/>
</dbReference>
<dbReference type="Pfam" id="PF00724">
    <property type="entry name" value="Oxidored_FMN"/>
    <property type="match status" value="1"/>
</dbReference>
<dbReference type="AlphaFoldDB" id="A0A918K6S2"/>
<dbReference type="CDD" id="cd04747">
    <property type="entry name" value="OYE_like_5_FMN"/>
    <property type="match status" value="1"/>
</dbReference>
<accession>A0A918K6S2</accession>
<gene>
    <name evidence="2" type="ORF">GCM10007392_16840</name>
</gene>
<dbReference type="EMBL" id="BMXR01000003">
    <property type="protein sequence ID" value="GGX50030.1"/>
    <property type="molecule type" value="Genomic_DNA"/>
</dbReference>